<keyword evidence="3" id="KW-1185">Reference proteome</keyword>
<proteinExistence type="predicted"/>
<evidence type="ECO:0000259" key="1">
    <source>
        <dbReference type="Pfam" id="PF07727"/>
    </source>
</evidence>
<reference evidence="3" key="1">
    <citation type="journal article" date="2019" name="Gigascience">
        <title>De novo genome assembly of the endangered Acer yangbiense, a plant species with extremely small populations endemic to Yunnan Province, China.</title>
        <authorList>
            <person name="Yang J."/>
            <person name="Wariss H.M."/>
            <person name="Tao L."/>
            <person name="Zhang R."/>
            <person name="Yun Q."/>
            <person name="Hollingsworth P."/>
            <person name="Dao Z."/>
            <person name="Luo G."/>
            <person name="Guo H."/>
            <person name="Ma Y."/>
            <person name="Sun W."/>
        </authorList>
    </citation>
    <scope>NUCLEOTIDE SEQUENCE [LARGE SCALE GENOMIC DNA]</scope>
    <source>
        <strain evidence="3">cv. Malutang</strain>
    </source>
</reference>
<dbReference type="AlphaFoldDB" id="A0A5C7GTD2"/>
<dbReference type="OrthoDB" id="413361at2759"/>
<evidence type="ECO:0000313" key="3">
    <source>
        <dbReference type="Proteomes" id="UP000323000"/>
    </source>
</evidence>
<organism evidence="2 3">
    <name type="scientific">Acer yangbiense</name>
    <dbReference type="NCBI Taxonomy" id="1000413"/>
    <lineage>
        <taxon>Eukaryota</taxon>
        <taxon>Viridiplantae</taxon>
        <taxon>Streptophyta</taxon>
        <taxon>Embryophyta</taxon>
        <taxon>Tracheophyta</taxon>
        <taxon>Spermatophyta</taxon>
        <taxon>Magnoliopsida</taxon>
        <taxon>eudicotyledons</taxon>
        <taxon>Gunneridae</taxon>
        <taxon>Pentapetalae</taxon>
        <taxon>rosids</taxon>
        <taxon>malvids</taxon>
        <taxon>Sapindales</taxon>
        <taxon>Sapindaceae</taxon>
        <taxon>Hippocastanoideae</taxon>
        <taxon>Acereae</taxon>
        <taxon>Acer</taxon>
    </lineage>
</organism>
<dbReference type="Pfam" id="PF07727">
    <property type="entry name" value="RVT_2"/>
    <property type="match status" value="1"/>
</dbReference>
<comment type="caution">
    <text evidence="2">The sequence shown here is derived from an EMBL/GenBank/DDBJ whole genome shotgun (WGS) entry which is preliminary data.</text>
</comment>
<name>A0A5C7GTD2_9ROSI</name>
<feature type="domain" description="Reverse transcriptase Ty1/copia-type" evidence="1">
    <location>
        <begin position="58"/>
        <end position="119"/>
    </location>
</feature>
<protein>
    <recommendedName>
        <fullName evidence="1">Reverse transcriptase Ty1/copia-type domain-containing protein</fullName>
    </recommendedName>
</protein>
<gene>
    <name evidence="2" type="ORF">EZV62_026876</name>
</gene>
<evidence type="ECO:0000313" key="2">
    <source>
        <dbReference type="EMBL" id="TXG47582.1"/>
    </source>
</evidence>
<accession>A0A5C7GTD2</accession>
<dbReference type="InterPro" id="IPR013103">
    <property type="entry name" value="RVT_2"/>
</dbReference>
<dbReference type="Proteomes" id="UP000323000">
    <property type="component" value="Chromosome 13"/>
</dbReference>
<dbReference type="EMBL" id="VAHF01000013">
    <property type="protein sequence ID" value="TXG47582.1"/>
    <property type="molecule type" value="Genomic_DNA"/>
</dbReference>
<sequence length="121" mass="13925">MLIASCRVLRLSRNYVAHNKQPPHDADQFHWVCSFLDDYRKANLLVPPVSSLLKPVAGVYLEEINDLKKQLSGEFKMKDFGAANQILGMRISRYKQRGTLQLSQAKYVRKVLQRFSMGDVK</sequence>